<proteinExistence type="predicted"/>
<accession>A0A077W8C8</accession>
<feature type="region of interest" description="Disordered" evidence="5">
    <location>
        <begin position="170"/>
        <end position="197"/>
    </location>
</feature>
<gene>
    <name evidence="7" type="ORF">LRAMOSA00713</name>
</gene>
<evidence type="ECO:0000256" key="3">
    <source>
        <dbReference type="ARBA" id="ARBA00022833"/>
    </source>
</evidence>
<dbReference type="PANTHER" id="PTHR45658">
    <property type="entry name" value="GATA TRANSCRIPTION FACTOR"/>
    <property type="match status" value="1"/>
</dbReference>
<dbReference type="Gene3D" id="3.30.50.10">
    <property type="entry name" value="Erythroid Transcription Factor GATA-1, subunit A"/>
    <property type="match status" value="1"/>
</dbReference>
<protein>
    <recommendedName>
        <fullName evidence="6">GATA-type domain-containing protein</fullName>
    </recommendedName>
</protein>
<dbReference type="GO" id="GO:0006355">
    <property type="term" value="P:regulation of DNA-templated transcription"/>
    <property type="evidence" value="ECO:0007669"/>
    <property type="project" value="InterPro"/>
</dbReference>
<name>A0A077W8C8_9FUNG</name>
<dbReference type="AlphaFoldDB" id="A0A077W8C8"/>
<dbReference type="PROSITE" id="PS50114">
    <property type="entry name" value="GATA_ZN_FINGER_2"/>
    <property type="match status" value="1"/>
</dbReference>
<evidence type="ECO:0000256" key="2">
    <source>
        <dbReference type="ARBA" id="ARBA00022771"/>
    </source>
</evidence>
<feature type="compositionally biased region" description="Low complexity" evidence="5">
    <location>
        <begin position="170"/>
        <end position="190"/>
    </location>
</feature>
<dbReference type="GO" id="GO:0043565">
    <property type="term" value="F:sequence-specific DNA binding"/>
    <property type="evidence" value="ECO:0007669"/>
    <property type="project" value="InterPro"/>
</dbReference>
<keyword evidence="1" id="KW-0479">Metal-binding</keyword>
<evidence type="ECO:0000256" key="1">
    <source>
        <dbReference type="ARBA" id="ARBA00022723"/>
    </source>
</evidence>
<dbReference type="EMBL" id="LK023313">
    <property type="protein sequence ID" value="CDS03311.1"/>
    <property type="molecule type" value="Genomic_DNA"/>
</dbReference>
<dbReference type="InterPro" id="IPR013088">
    <property type="entry name" value="Znf_NHR/GATA"/>
</dbReference>
<reference evidence="7" key="1">
    <citation type="journal article" date="2014" name="Genome Announc.">
        <title>De novo whole-genome sequence and genome annotation of Lichtheimia ramosa.</title>
        <authorList>
            <person name="Linde J."/>
            <person name="Schwartze V."/>
            <person name="Binder U."/>
            <person name="Lass-Florl C."/>
            <person name="Voigt K."/>
            <person name="Horn F."/>
        </authorList>
    </citation>
    <scope>NUCLEOTIDE SEQUENCE</scope>
    <source>
        <strain evidence="7">JMRC FSU:6197</strain>
    </source>
</reference>
<dbReference type="SMART" id="SM00401">
    <property type="entry name" value="ZnF_GATA"/>
    <property type="match status" value="1"/>
</dbReference>
<evidence type="ECO:0000256" key="4">
    <source>
        <dbReference type="PROSITE-ProRule" id="PRU00094"/>
    </source>
</evidence>
<dbReference type="CDD" id="cd00202">
    <property type="entry name" value="ZnF_GATA"/>
    <property type="match status" value="1"/>
</dbReference>
<feature type="domain" description="GATA-type" evidence="6">
    <location>
        <begin position="200"/>
        <end position="256"/>
    </location>
</feature>
<evidence type="ECO:0000256" key="5">
    <source>
        <dbReference type="SAM" id="MobiDB-lite"/>
    </source>
</evidence>
<keyword evidence="3" id="KW-0862">Zinc</keyword>
<dbReference type="Pfam" id="PF00320">
    <property type="entry name" value="GATA"/>
    <property type="match status" value="1"/>
</dbReference>
<dbReference type="OrthoDB" id="515401at2759"/>
<dbReference type="SUPFAM" id="SSF57716">
    <property type="entry name" value="Glucocorticoid receptor-like (DNA-binding domain)"/>
    <property type="match status" value="1"/>
</dbReference>
<evidence type="ECO:0000259" key="6">
    <source>
        <dbReference type="PROSITE" id="PS50114"/>
    </source>
</evidence>
<dbReference type="InterPro" id="IPR051140">
    <property type="entry name" value="GATA_TF"/>
</dbReference>
<organism evidence="7">
    <name type="scientific">Lichtheimia ramosa</name>
    <dbReference type="NCBI Taxonomy" id="688394"/>
    <lineage>
        <taxon>Eukaryota</taxon>
        <taxon>Fungi</taxon>
        <taxon>Fungi incertae sedis</taxon>
        <taxon>Mucoromycota</taxon>
        <taxon>Mucoromycotina</taxon>
        <taxon>Mucoromycetes</taxon>
        <taxon>Mucorales</taxon>
        <taxon>Lichtheimiaceae</taxon>
        <taxon>Lichtheimia</taxon>
    </lineage>
</organism>
<evidence type="ECO:0000313" key="7">
    <source>
        <dbReference type="EMBL" id="CDS03311.1"/>
    </source>
</evidence>
<dbReference type="GO" id="GO:0008270">
    <property type="term" value="F:zinc ion binding"/>
    <property type="evidence" value="ECO:0007669"/>
    <property type="project" value="UniProtKB-KW"/>
</dbReference>
<keyword evidence="2 4" id="KW-0863">Zinc-finger</keyword>
<sequence>MNSYDDDDRSDPLDDCNVSLHGSMLLSSTDQWVQDYTYIYDPLVVSPSSLSSASPSSATGSYPFMNTPLPTQQQALPSPLSSVPSWPNYYSPVDMYPSSNNANGEYWPRFSDVIDYEAYTLSSSPEDLTTSSNEERVPSCMFTTPSRSAFNLMLPPGVSSQYHHATTTNTTAATSASNARTSATITSSFGGRKKRGMKRTKEKKKCMNCGATKTPTWRRGPITRWLLCNACGLYEKVSRQRRIVVIQEDGKARISRGMLNKKDEHHQPRSLLVCTSCATTDAKRWHIRGGQKYCERCSRTYTRS</sequence>
<dbReference type="InterPro" id="IPR000679">
    <property type="entry name" value="Znf_GATA"/>
</dbReference>